<dbReference type="PANTHER" id="PTHR48207">
    <property type="entry name" value="SUCCINATE--HYDROXYMETHYLGLUTARATE COA-TRANSFERASE"/>
    <property type="match status" value="1"/>
</dbReference>
<evidence type="ECO:0000256" key="1">
    <source>
        <dbReference type="ARBA" id="ARBA00022679"/>
    </source>
</evidence>
<dbReference type="InterPro" id="IPR003673">
    <property type="entry name" value="CoA-Trfase_fam_III"/>
</dbReference>
<name>A0ABZ1B096_9ACTN</name>
<dbReference type="EMBL" id="CP141261">
    <property type="protein sequence ID" value="WRL63606.1"/>
    <property type="molecule type" value="Genomic_DNA"/>
</dbReference>
<protein>
    <submittedName>
        <fullName evidence="2">CoA transferase</fullName>
    </submittedName>
</protein>
<evidence type="ECO:0000313" key="3">
    <source>
        <dbReference type="Proteomes" id="UP001324287"/>
    </source>
</evidence>
<dbReference type="InterPro" id="IPR050483">
    <property type="entry name" value="CoA-transferase_III_domain"/>
</dbReference>
<dbReference type="Pfam" id="PF02515">
    <property type="entry name" value="CoA_transf_3"/>
    <property type="match status" value="1"/>
</dbReference>
<dbReference type="GO" id="GO:0016740">
    <property type="term" value="F:transferase activity"/>
    <property type="evidence" value="ECO:0007669"/>
    <property type="project" value="UniProtKB-KW"/>
</dbReference>
<dbReference type="PANTHER" id="PTHR48207:SF3">
    <property type="entry name" value="SUCCINATE--HYDROXYMETHYLGLUTARATE COA-TRANSFERASE"/>
    <property type="match status" value="1"/>
</dbReference>
<keyword evidence="1 2" id="KW-0808">Transferase</keyword>
<dbReference type="Proteomes" id="UP001324287">
    <property type="component" value="Chromosome"/>
</dbReference>
<proteinExistence type="predicted"/>
<dbReference type="SUPFAM" id="SSF89796">
    <property type="entry name" value="CoA-transferase family III (CaiB/BaiF)"/>
    <property type="match status" value="1"/>
</dbReference>
<gene>
    <name evidence="2" type="ORF">U6N30_28680</name>
</gene>
<evidence type="ECO:0000313" key="2">
    <source>
        <dbReference type="EMBL" id="WRL63606.1"/>
    </source>
</evidence>
<dbReference type="InterPro" id="IPR023606">
    <property type="entry name" value="CoA-Trfase_III_dom_1_sf"/>
</dbReference>
<dbReference type="Gene3D" id="3.40.50.10540">
    <property type="entry name" value="Crotonobetainyl-coa:carnitine coa-transferase, domain 1"/>
    <property type="match status" value="1"/>
</dbReference>
<reference evidence="2 3" key="1">
    <citation type="submission" date="2023-12" db="EMBL/GenBank/DDBJ databases">
        <title>Blastococcus brunescens sp. nov., an actonobacterium isolated from sandstone collected in sahara desert.</title>
        <authorList>
            <person name="Gtari M."/>
            <person name="Ghodhbane F."/>
        </authorList>
    </citation>
    <scope>NUCLEOTIDE SEQUENCE [LARGE SCALE GENOMIC DNA]</scope>
    <source>
        <strain evidence="2 3">BMG 8361</strain>
    </source>
</reference>
<keyword evidence="3" id="KW-1185">Reference proteome</keyword>
<accession>A0ABZ1B096</accession>
<organism evidence="2 3">
    <name type="scientific">Blastococcus brunescens</name>
    <dbReference type="NCBI Taxonomy" id="1564165"/>
    <lineage>
        <taxon>Bacteria</taxon>
        <taxon>Bacillati</taxon>
        <taxon>Actinomycetota</taxon>
        <taxon>Actinomycetes</taxon>
        <taxon>Geodermatophilales</taxon>
        <taxon>Geodermatophilaceae</taxon>
        <taxon>Blastococcus</taxon>
    </lineage>
</organism>
<sequence>MIRGWDDAVKGLSTGYVWLNSNKQSVGLDLKSDAGREVLLRLVADADVFVENFAPGVMRRLGLDFEAMLQVNPQLIFCSLSGYGQTGPYAEAKAFDLLIQGSPG</sequence>